<protein>
    <recommendedName>
        <fullName evidence="6">Gfo/Idh/MocA-like oxidoreductase C-terminal domain-containing protein</fullName>
    </recommendedName>
</protein>
<keyword evidence="3" id="KW-0067">ATP-binding</keyword>
<dbReference type="EMBL" id="JANPWB010000014">
    <property type="protein sequence ID" value="KAJ1098896.1"/>
    <property type="molecule type" value="Genomic_DNA"/>
</dbReference>
<dbReference type="Gene3D" id="3.90.640.10">
    <property type="entry name" value="Actin, Chain A, domain 4"/>
    <property type="match status" value="1"/>
</dbReference>
<dbReference type="Gene3D" id="3.30.420.40">
    <property type="match status" value="1"/>
</dbReference>
<evidence type="ECO:0000313" key="4">
    <source>
        <dbReference type="EMBL" id="KAJ1098896.1"/>
    </source>
</evidence>
<name>A0AAV7M538_PLEWA</name>
<evidence type="ECO:0000313" key="5">
    <source>
        <dbReference type="Proteomes" id="UP001066276"/>
    </source>
</evidence>
<dbReference type="GO" id="GO:0005524">
    <property type="term" value="F:ATP binding"/>
    <property type="evidence" value="ECO:0007669"/>
    <property type="project" value="UniProtKB-KW"/>
</dbReference>
<sequence>MPRGCVPSVVAISADINRLIGKSEDKLITVYDSRGGTFDISILEIQNGVFEVESTQTDTFLGGEDFDKALLSQIVKEFKRGSSASDKGILALQRFWQQASEKVKFELSSSV</sequence>
<evidence type="ECO:0000256" key="1">
    <source>
        <dbReference type="ARBA" id="ARBA00007381"/>
    </source>
</evidence>
<organism evidence="4 5">
    <name type="scientific">Pleurodeles waltl</name>
    <name type="common">Iberian ribbed newt</name>
    <dbReference type="NCBI Taxonomy" id="8319"/>
    <lineage>
        <taxon>Eukaryota</taxon>
        <taxon>Metazoa</taxon>
        <taxon>Chordata</taxon>
        <taxon>Craniata</taxon>
        <taxon>Vertebrata</taxon>
        <taxon>Euteleostomi</taxon>
        <taxon>Amphibia</taxon>
        <taxon>Batrachia</taxon>
        <taxon>Caudata</taxon>
        <taxon>Salamandroidea</taxon>
        <taxon>Salamandridae</taxon>
        <taxon>Pleurodelinae</taxon>
        <taxon>Pleurodeles</taxon>
    </lineage>
</organism>
<dbReference type="InterPro" id="IPR013126">
    <property type="entry name" value="Hsp_70_fam"/>
</dbReference>
<accession>A0AAV7M538</accession>
<dbReference type="Pfam" id="PF00012">
    <property type="entry name" value="HSP70"/>
    <property type="match status" value="1"/>
</dbReference>
<reference evidence="4" key="1">
    <citation type="journal article" date="2022" name="bioRxiv">
        <title>Sequencing and chromosome-scale assembly of the giantPleurodeles waltlgenome.</title>
        <authorList>
            <person name="Brown T."/>
            <person name="Elewa A."/>
            <person name="Iarovenko S."/>
            <person name="Subramanian E."/>
            <person name="Araus A.J."/>
            <person name="Petzold A."/>
            <person name="Susuki M."/>
            <person name="Suzuki K.-i.T."/>
            <person name="Hayashi T."/>
            <person name="Toyoda A."/>
            <person name="Oliveira C."/>
            <person name="Osipova E."/>
            <person name="Leigh N.D."/>
            <person name="Simon A."/>
            <person name="Yun M.H."/>
        </authorList>
    </citation>
    <scope>NUCLEOTIDE SEQUENCE</scope>
    <source>
        <strain evidence="4">20211129_DDA</strain>
        <tissue evidence="4">Liver</tissue>
    </source>
</reference>
<proteinExistence type="inferred from homology"/>
<dbReference type="AlphaFoldDB" id="A0AAV7M538"/>
<gene>
    <name evidence="4" type="ORF">NDU88_004003</name>
</gene>
<dbReference type="GO" id="GO:0140662">
    <property type="term" value="F:ATP-dependent protein folding chaperone"/>
    <property type="evidence" value="ECO:0007669"/>
    <property type="project" value="InterPro"/>
</dbReference>
<comment type="similarity">
    <text evidence="1">Belongs to the heat shock protein 70 family.</text>
</comment>
<comment type="caution">
    <text evidence="4">The sequence shown here is derived from an EMBL/GenBank/DDBJ whole genome shotgun (WGS) entry which is preliminary data.</text>
</comment>
<evidence type="ECO:0008006" key="6">
    <source>
        <dbReference type="Google" id="ProtNLM"/>
    </source>
</evidence>
<dbReference type="SUPFAM" id="SSF53067">
    <property type="entry name" value="Actin-like ATPase domain"/>
    <property type="match status" value="1"/>
</dbReference>
<dbReference type="PANTHER" id="PTHR19375">
    <property type="entry name" value="HEAT SHOCK PROTEIN 70KDA"/>
    <property type="match status" value="1"/>
</dbReference>
<keyword evidence="5" id="KW-1185">Reference proteome</keyword>
<dbReference type="Proteomes" id="UP001066276">
    <property type="component" value="Chromosome 10"/>
</dbReference>
<dbReference type="InterPro" id="IPR043129">
    <property type="entry name" value="ATPase_NBD"/>
</dbReference>
<evidence type="ECO:0000256" key="3">
    <source>
        <dbReference type="ARBA" id="ARBA00022840"/>
    </source>
</evidence>
<keyword evidence="2" id="KW-0547">Nucleotide-binding</keyword>
<evidence type="ECO:0000256" key="2">
    <source>
        <dbReference type="ARBA" id="ARBA00022741"/>
    </source>
</evidence>